<comment type="caution">
    <text evidence="2">The sequence shown here is derived from an EMBL/GenBank/DDBJ whole genome shotgun (WGS) entry which is preliminary data.</text>
</comment>
<feature type="region of interest" description="Disordered" evidence="1">
    <location>
        <begin position="198"/>
        <end position="217"/>
    </location>
</feature>
<feature type="compositionally biased region" description="Acidic residues" evidence="1">
    <location>
        <begin position="198"/>
        <end position="213"/>
    </location>
</feature>
<feature type="region of interest" description="Disordered" evidence="1">
    <location>
        <begin position="1"/>
        <end position="70"/>
    </location>
</feature>
<dbReference type="EMBL" id="JBJKFK010004260">
    <property type="protein sequence ID" value="KAL3309125.1"/>
    <property type="molecule type" value="Genomic_DNA"/>
</dbReference>
<protein>
    <submittedName>
        <fullName evidence="2">Uncharacterized protein</fullName>
    </submittedName>
</protein>
<gene>
    <name evidence="2" type="ORF">Ciccas_012328</name>
</gene>
<feature type="compositionally biased region" description="Basic and acidic residues" evidence="1">
    <location>
        <begin position="102"/>
        <end position="114"/>
    </location>
</feature>
<sequence>MICNDEFVQFGEEPDGEEDRMMNQYFSDISKLDSGAPEIPIDDAKHSDDESEERDEENDESFNDILDIAPEDLQIDYGKRGRWTYSEGAAREQRSHGTNRSYSDDERPPRENLSEIRSQTQRLIRESVVELPKYQPAQFRSLSEFKQALKAEPIPVMALPAVISSPDNDKARLKVPKLSGQEQGYHRNYLHSLLDDEAESVDENDSELSDEDEQPSKPIASFVRNKSETDIFLDSLDPQTLNTTPYELLYSQKRPPSTMPTLTQSMLLDSQTVILDATSSCDEQKESQTQTVILDATSTCDSQFQLHKDRKNLFDSQTQTVILDPSPTCDSQFQLHNDRKKLFDSQLSVATEHDENTLSSHNEDQPPNSTE</sequence>
<feature type="compositionally biased region" description="Acidic residues" evidence="1">
    <location>
        <begin position="49"/>
        <end position="62"/>
    </location>
</feature>
<feature type="compositionally biased region" description="Basic and acidic residues" evidence="1">
    <location>
        <begin position="351"/>
        <end position="364"/>
    </location>
</feature>
<keyword evidence="3" id="KW-1185">Reference proteome</keyword>
<accession>A0ABD2PNP1</accession>
<feature type="region of interest" description="Disordered" evidence="1">
    <location>
        <begin position="86"/>
        <end position="118"/>
    </location>
</feature>
<dbReference type="Proteomes" id="UP001626550">
    <property type="component" value="Unassembled WGS sequence"/>
</dbReference>
<organism evidence="2 3">
    <name type="scientific">Cichlidogyrus casuarinus</name>
    <dbReference type="NCBI Taxonomy" id="1844966"/>
    <lineage>
        <taxon>Eukaryota</taxon>
        <taxon>Metazoa</taxon>
        <taxon>Spiralia</taxon>
        <taxon>Lophotrochozoa</taxon>
        <taxon>Platyhelminthes</taxon>
        <taxon>Monogenea</taxon>
        <taxon>Monopisthocotylea</taxon>
        <taxon>Dactylogyridea</taxon>
        <taxon>Ancyrocephalidae</taxon>
        <taxon>Cichlidogyrus</taxon>
    </lineage>
</organism>
<evidence type="ECO:0000313" key="3">
    <source>
        <dbReference type="Proteomes" id="UP001626550"/>
    </source>
</evidence>
<reference evidence="2 3" key="1">
    <citation type="submission" date="2024-11" db="EMBL/GenBank/DDBJ databases">
        <title>Adaptive evolution of stress response genes in parasites aligns with host niche diversity.</title>
        <authorList>
            <person name="Hahn C."/>
            <person name="Resl P."/>
        </authorList>
    </citation>
    <scope>NUCLEOTIDE SEQUENCE [LARGE SCALE GENOMIC DNA]</scope>
    <source>
        <strain evidence="2">EGGRZ-B1_66</strain>
        <tissue evidence="2">Body</tissue>
    </source>
</reference>
<feature type="non-terminal residue" evidence="2">
    <location>
        <position position="371"/>
    </location>
</feature>
<evidence type="ECO:0000313" key="2">
    <source>
        <dbReference type="EMBL" id="KAL3309125.1"/>
    </source>
</evidence>
<evidence type="ECO:0000256" key="1">
    <source>
        <dbReference type="SAM" id="MobiDB-lite"/>
    </source>
</evidence>
<name>A0ABD2PNP1_9PLAT</name>
<proteinExistence type="predicted"/>
<dbReference type="AlphaFoldDB" id="A0ABD2PNP1"/>
<feature type="region of interest" description="Disordered" evidence="1">
    <location>
        <begin position="347"/>
        <end position="371"/>
    </location>
</feature>